<dbReference type="KEGG" id="hba:Hbal_2881"/>
<dbReference type="EMBL" id="CP001678">
    <property type="protein sequence ID" value="ACT60553.1"/>
    <property type="molecule type" value="Genomic_DNA"/>
</dbReference>
<organism evidence="1 2">
    <name type="scientific">Hirschia baltica (strain ATCC 49814 / DSM 5838 / IFAM 1418)</name>
    <dbReference type="NCBI Taxonomy" id="582402"/>
    <lineage>
        <taxon>Bacteria</taxon>
        <taxon>Pseudomonadati</taxon>
        <taxon>Pseudomonadota</taxon>
        <taxon>Alphaproteobacteria</taxon>
        <taxon>Hyphomonadales</taxon>
        <taxon>Hyphomonadaceae</taxon>
        <taxon>Hirschia</taxon>
    </lineage>
</organism>
<dbReference type="RefSeq" id="WP_015828703.1">
    <property type="nucleotide sequence ID" value="NC_012982.1"/>
</dbReference>
<evidence type="ECO:0008006" key="3">
    <source>
        <dbReference type="Google" id="ProtNLM"/>
    </source>
</evidence>
<sequence length="65" mass="7507">MTKLINTEELSKITGIAPITWAKRRMRGEPHTPPYLKIGRSVKYRWDDVEKWLASKSCSSTSQEV</sequence>
<dbReference type="HOGENOM" id="CLU_140176_9_5_5"/>
<dbReference type="Proteomes" id="UP000002745">
    <property type="component" value="Chromosome"/>
</dbReference>
<protein>
    <recommendedName>
        <fullName evidence="3">Helix-turn-helix domain-containing protein</fullName>
    </recommendedName>
</protein>
<name>C6XR22_HIRBI</name>
<gene>
    <name evidence="1" type="ordered locus">Hbal_2881</name>
</gene>
<accession>C6XR22</accession>
<dbReference type="STRING" id="582402.Hbal_2881"/>
<dbReference type="OrthoDB" id="7068969at2"/>
<evidence type="ECO:0000313" key="1">
    <source>
        <dbReference type="EMBL" id="ACT60553.1"/>
    </source>
</evidence>
<keyword evidence="2" id="KW-1185">Reference proteome</keyword>
<proteinExistence type="predicted"/>
<reference evidence="2" key="1">
    <citation type="journal article" date="2011" name="J. Bacteriol.">
        <title>Genome sequences of eight morphologically diverse alphaproteobacteria.</title>
        <authorList>
            <consortium name="US DOE Joint Genome Institute"/>
            <person name="Brown P.J."/>
            <person name="Kysela D.T."/>
            <person name="Buechlein A."/>
            <person name="Hemmerich C."/>
            <person name="Brun Y.V."/>
        </authorList>
    </citation>
    <scope>NUCLEOTIDE SEQUENCE [LARGE SCALE GENOMIC DNA]</scope>
    <source>
        <strain evidence="2">ATCC 49814 / DSM 5838 / IFAM 1418</strain>
    </source>
</reference>
<dbReference type="AlphaFoldDB" id="C6XR22"/>
<evidence type="ECO:0000313" key="2">
    <source>
        <dbReference type="Proteomes" id="UP000002745"/>
    </source>
</evidence>